<feature type="non-terminal residue" evidence="2">
    <location>
        <position position="1"/>
    </location>
</feature>
<feature type="compositionally biased region" description="Basic and acidic residues" evidence="1">
    <location>
        <begin position="244"/>
        <end position="253"/>
    </location>
</feature>
<organism evidence="2">
    <name type="scientific">Homalodisca liturata</name>
    <dbReference type="NCBI Taxonomy" id="320908"/>
    <lineage>
        <taxon>Eukaryota</taxon>
        <taxon>Metazoa</taxon>
        <taxon>Ecdysozoa</taxon>
        <taxon>Arthropoda</taxon>
        <taxon>Hexapoda</taxon>
        <taxon>Insecta</taxon>
        <taxon>Pterygota</taxon>
        <taxon>Neoptera</taxon>
        <taxon>Paraneoptera</taxon>
        <taxon>Hemiptera</taxon>
        <taxon>Auchenorrhyncha</taxon>
        <taxon>Membracoidea</taxon>
        <taxon>Cicadellidae</taxon>
        <taxon>Cicadellinae</taxon>
        <taxon>Proconiini</taxon>
        <taxon>Homalodisca</taxon>
    </lineage>
</organism>
<proteinExistence type="predicted"/>
<evidence type="ECO:0000313" key="2">
    <source>
        <dbReference type="EMBL" id="JAS92319.1"/>
    </source>
</evidence>
<feature type="non-terminal residue" evidence="2">
    <location>
        <position position="486"/>
    </location>
</feature>
<evidence type="ECO:0000256" key="1">
    <source>
        <dbReference type="SAM" id="MobiDB-lite"/>
    </source>
</evidence>
<feature type="region of interest" description="Disordered" evidence="1">
    <location>
        <begin position="1"/>
        <end position="27"/>
    </location>
</feature>
<dbReference type="AlphaFoldDB" id="A0A1B6IZI5"/>
<name>A0A1B6IZI5_9HEMI</name>
<feature type="region of interest" description="Disordered" evidence="1">
    <location>
        <begin position="230"/>
        <end position="259"/>
    </location>
</feature>
<feature type="compositionally biased region" description="Low complexity" evidence="1">
    <location>
        <begin position="14"/>
        <end position="24"/>
    </location>
</feature>
<accession>A0A1B6IZI5</accession>
<feature type="compositionally biased region" description="Basic and acidic residues" evidence="1">
    <location>
        <begin position="1"/>
        <end position="12"/>
    </location>
</feature>
<sequence length="486" mass="55320">LVAQKPRADKIKKSSSTPTSTESTMNYPDTDLITLLPYLFQGQEEPWKPILPENFTRYPERRPFATEGYSSEGVGVVEVVLDPEDLTSPTSSSSRWSKKGLNIKNHEYMNLDNPHHTIEHSLPVKYDNDMFGPRSDEKTTSFLLNMQSEKNKGEYQHYDKVHGDVFTRHKNIPILGDITPDFPIIQQFHNLDSFLRSYRKSSQKQIPSGTPVTLLPARSNIDMRKQIRPRPSQIPEPFHAELLPTKKSEETTNHSKTIKSQIQIEVESVKDQNQEKQTDFGSFFEKTDAVSDENGTAAIAEKNELKTQSQPPVDLLKDETLMEQIFDMTGNSDKTVDLEPITQTDRVNFVEILKTRDIHTELTPSIEANTETEYTLDDKEFIELTTADILDGVSPRNHRQSKMSNTFNIAEDPPLKFDLASSDKGIQLVSNLPATNTSDLKHNGIANQSVFVMKLKDIKFQELLEEIMYNLTTENSKFSTNSSEEF</sequence>
<dbReference type="EMBL" id="GECU01015387">
    <property type="protein sequence ID" value="JAS92319.1"/>
    <property type="molecule type" value="Transcribed_RNA"/>
</dbReference>
<reference evidence="2" key="1">
    <citation type="submission" date="2015-11" db="EMBL/GenBank/DDBJ databases">
        <title>De novo transcriptome assembly of four potential Pierce s Disease insect vectors from Arizona vineyards.</title>
        <authorList>
            <person name="Tassone E.E."/>
        </authorList>
    </citation>
    <scope>NUCLEOTIDE SEQUENCE</scope>
</reference>
<gene>
    <name evidence="2" type="ORF">g.56979</name>
</gene>
<protein>
    <submittedName>
        <fullName evidence="2">Uncharacterized protein</fullName>
    </submittedName>
</protein>